<accession>A0ACC1PXT0</accession>
<sequence length="257" mass="27926">MATYYLPPRTRSVSRTSSVANVDINAVDALASDGAGNDLADQSIYIFPNPASVPPTPGGSVTSAPTDFNYSSESRSTSLSGSLTCDTSSRRRRESTGFEASSISRGMRRPSHDHLDIDVEIWDVESEASPDAAESGGSSWALEGVTDLGTSPDFETAPSRYFVVPRPTHETDATHVGRQRPLRYRKRSQTHSRIRTSSLSSLSRSSPSEAVPHPRIHLPLLSFFTSIFRIDMDDPAVRLLTCGDSGETERPSGRRPP</sequence>
<proteinExistence type="predicted"/>
<comment type="caution">
    <text evidence="1">The sequence shown here is derived from an EMBL/GenBank/DDBJ whole genome shotgun (WGS) entry which is preliminary data.</text>
</comment>
<gene>
    <name evidence="1" type="ORF">NUW54_g5543</name>
</gene>
<dbReference type="Proteomes" id="UP001144978">
    <property type="component" value="Unassembled WGS sequence"/>
</dbReference>
<keyword evidence="2" id="KW-1185">Reference proteome</keyword>
<organism evidence="1 2">
    <name type="scientific">Trametes sanguinea</name>
    <dbReference type="NCBI Taxonomy" id="158606"/>
    <lineage>
        <taxon>Eukaryota</taxon>
        <taxon>Fungi</taxon>
        <taxon>Dikarya</taxon>
        <taxon>Basidiomycota</taxon>
        <taxon>Agaricomycotina</taxon>
        <taxon>Agaricomycetes</taxon>
        <taxon>Polyporales</taxon>
        <taxon>Polyporaceae</taxon>
        <taxon>Trametes</taxon>
    </lineage>
</organism>
<evidence type="ECO:0000313" key="2">
    <source>
        <dbReference type="Proteomes" id="UP001144978"/>
    </source>
</evidence>
<dbReference type="EMBL" id="JANSHE010001375">
    <property type="protein sequence ID" value="KAJ3002993.1"/>
    <property type="molecule type" value="Genomic_DNA"/>
</dbReference>
<reference evidence="1" key="1">
    <citation type="submission" date="2022-08" db="EMBL/GenBank/DDBJ databases">
        <title>Genome Sequence of Pycnoporus sanguineus.</title>
        <authorList>
            <person name="Buettner E."/>
        </authorList>
    </citation>
    <scope>NUCLEOTIDE SEQUENCE</scope>
    <source>
        <strain evidence="1">CG-C14</strain>
    </source>
</reference>
<protein>
    <submittedName>
        <fullName evidence="1">Uncharacterized protein</fullName>
    </submittedName>
</protein>
<evidence type="ECO:0000313" key="1">
    <source>
        <dbReference type="EMBL" id="KAJ3002993.1"/>
    </source>
</evidence>
<name>A0ACC1PXT0_9APHY</name>